<organism evidence="2 3">
    <name type="scientific">Mycena rosella</name>
    <name type="common">Pink bonnet</name>
    <name type="synonym">Agaricus rosellus</name>
    <dbReference type="NCBI Taxonomy" id="1033263"/>
    <lineage>
        <taxon>Eukaryota</taxon>
        <taxon>Fungi</taxon>
        <taxon>Dikarya</taxon>
        <taxon>Basidiomycota</taxon>
        <taxon>Agaricomycotina</taxon>
        <taxon>Agaricomycetes</taxon>
        <taxon>Agaricomycetidae</taxon>
        <taxon>Agaricales</taxon>
        <taxon>Marasmiineae</taxon>
        <taxon>Mycenaceae</taxon>
        <taxon>Mycena</taxon>
    </lineage>
</organism>
<reference evidence="2" key="1">
    <citation type="submission" date="2023-03" db="EMBL/GenBank/DDBJ databases">
        <title>Massive genome expansion in bonnet fungi (Mycena s.s.) driven by repeated elements and novel gene families across ecological guilds.</title>
        <authorList>
            <consortium name="Lawrence Berkeley National Laboratory"/>
            <person name="Harder C.B."/>
            <person name="Miyauchi S."/>
            <person name="Viragh M."/>
            <person name="Kuo A."/>
            <person name="Thoen E."/>
            <person name="Andreopoulos B."/>
            <person name="Lu D."/>
            <person name="Skrede I."/>
            <person name="Drula E."/>
            <person name="Henrissat B."/>
            <person name="Morin E."/>
            <person name="Kohler A."/>
            <person name="Barry K."/>
            <person name="LaButti K."/>
            <person name="Morin E."/>
            <person name="Salamov A."/>
            <person name="Lipzen A."/>
            <person name="Mereny Z."/>
            <person name="Hegedus B."/>
            <person name="Baldrian P."/>
            <person name="Stursova M."/>
            <person name="Weitz H."/>
            <person name="Taylor A."/>
            <person name="Grigoriev I.V."/>
            <person name="Nagy L.G."/>
            <person name="Martin F."/>
            <person name="Kauserud H."/>
        </authorList>
    </citation>
    <scope>NUCLEOTIDE SEQUENCE</scope>
    <source>
        <strain evidence="2">CBHHK067</strain>
    </source>
</reference>
<dbReference type="Gene3D" id="3.40.50.1820">
    <property type="entry name" value="alpha/beta hydrolase"/>
    <property type="match status" value="1"/>
</dbReference>
<dbReference type="SUPFAM" id="SSF53474">
    <property type="entry name" value="alpha/beta-Hydrolases"/>
    <property type="match status" value="1"/>
</dbReference>
<accession>A0AAD7CBU6</accession>
<dbReference type="AlphaFoldDB" id="A0AAD7CBU6"/>
<dbReference type="Proteomes" id="UP001221757">
    <property type="component" value="Unassembled WGS sequence"/>
</dbReference>
<evidence type="ECO:0000313" key="3">
    <source>
        <dbReference type="Proteomes" id="UP001221757"/>
    </source>
</evidence>
<name>A0AAD7CBU6_MYCRO</name>
<gene>
    <name evidence="2" type="ORF">B0H17DRAFT_459263</name>
</gene>
<protein>
    <submittedName>
        <fullName evidence="2">Alpha/beta hydrolase fold-1</fullName>
    </submittedName>
</protein>
<keyword evidence="2" id="KW-0378">Hydrolase</keyword>
<dbReference type="EMBL" id="JARKIE010000407">
    <property type="protein sequence ID" value="KAJ7643231.1"/>
    <property type="molecule type" value="Genomic_DNA"/>
</dbReference>
<evidence type="ECO:0000259" key="1">
    <source>
        <dbReference type="Pfam" id="PF12697"/>
    </source>
</evidence>
<sequence>MKRSVFTLNPRSDGPCPFHVEAVQYIPHESSDNGFTLIFLHAMNLHKETFEPMLLHLLKQATAVRIKDVWCIENPNHGRSARINHELLSTPKYHGQWTAADYSGAVHSFLTSTVHGTDFAKRKLIGVAHSAAAASLLLIQDEWPKINFHGLIFLDPAILHGGKESRSLCELFGNWAKSKRHTWDSRDAALSQLSRTAFKRWKPLGVELFVEHALRTGVDGTYVTLTCSPVQEAAFYLSPDTDLVGRPFEIFTQLAAADKLPIHLIICINDEYKGKTDEMKQLQIQHVSATTKGSVQIVEGGHMFPQTEPLLCTRAILQALEKLQSGAGTRL</sequence>
<comment type="caution">
    <text evidence="2">The sequence shown here is derived from an EMBL/GenBank/DDBJ whole genome shotgun (WGS) entry which is preliminary data.</text>
</comment>
<feature type="domain" description="AB hydrolase-1" evidence="1">
    <location>
        <begin position="37"/>
        <end position="309"/>
    </location>
</feature>
<dbReference type="InterPro" id="IPR000073">
    <property type="entry name" value="AB_hydrolase_1"/>
</dbReference>
<dbReference type="InterPro" id="IPR029058">
    <property type="entry name" value="AB_hydrolase_fold"/>
</dbReference>
<proteinExistence type="predicted"/>
<keyword evidence="3" id="KW-1185">Reference proteome</keyword>
<evidence type="ECO:0000313" key="2">
    <source>
        <dbReference type="EMBL" id="KAJ7643231.1"/>
    </source>
</evidence>
<dbReference type="GO" id="GO:0016787">
    <property type="term" value="F:hydrolase activity"/>
    <property type="evidence" value="ECO:0007669"/>
    <property type="project" value="UniProtKB-KW"/>
</dbReference>
<dbReference type="Pfam" id="PF12697">
    <property type="entry name" value="Abhydrolase_6"/>
    <property type="match status" value="1"/>
</dbReference>